<reference evidence="1 2" key="1">
    <citation type="journal article" date="2015" name="Appl. Environ. Microbiol.">
        <title>Aerobic and Anaerobic Thiosulfate Oxidation by a Cold-Adapted, Subglacial Chemoautotroph.</title>
        <authorList>
            <person name="Harrold Z.R."/>
            <person name="Skidmore M.L."/>
            <person name="Hamilton T.L."/>
            <person name="Desch L."/>
            <person name="Amada K."/>
            <person name="van Gelder W."/>
            <person name="Glover K."/>
            <person name="Roden E.E."/>
            <person name="Boyd E.S."/>
        </authorList>
    </citation>
    <scope>NUCLEOTIDE SEQUENCE [LARGE SCALE GENOMIC DNA]</scope>
    <source>
        <strain evidence="1 2">RG</strain>
    </source>
</reference>
<dbReference type="EMBL" id="LDUG01000007">
    <property type="protein sequence ID" value="KVW99044.1"/>
    <property type="molecule type" value="Genomic_DNA"/>
</dbReference>
<name>A0A125BDL5_THIDE</name>
<dbReference type="PATRIC" id="fig|36861.3.peg.3252"/>
<comment type="caution">
    <text evidence="1">The sequence shown here is derived from an EMBL/GenBank/DDBJ whole genome shotgun (WGS) entry which is preliminary data.</text>
</comment>
<dbReference type="AlphaFoldDB" id="A0A125BDL5"/>
<proteinExistence type="predicted"/>
<evidence type="ECO:0000313" key="2">
    <source>
        <dbReference type="Proteomes" id="UP000064243"/>
    </source>
</evidence>
<gene>
    <name evidence="1" type="ORF">ABW22_02050</name>
</gene>
<evidence type="ECO:0000313" key="1">
    <source>
        <dbReference type="EMBL" id="KVW99044.1"/>
    </source>
</evidence>
<dbReference type="Proteomes" id="UP000064243">
    <property type="component" value="Unassembled WGS sequence"/>
</dbReference>
<organism evidence="1 2">
    <name type="scientific">Thiobacillus denitrificans</name>
    <dbReference type="NCBI Taxonomy" id="36861"/>
    <lineage>
        <taxon>Bacteria</taxon>
        <taxon>Pseudomonadati</taxon>
        <taxon>Pseudomonadota</taxon>
        <taxon>Betaproteobacteria</taxon>
        <taxon>Nitrosomonadales</taxon>
        <taxon>Thiobacillaceae</taxon>
        <taxon>Thiobacillus</taxon>
    </lineage>
</organism>
<dbReference type="OrthoDB" id="8564258at2"/>
<protein>
    <submittedName>
        <fullName evidence="1">Uncharacterized protein</fullName>
    </submittedName>
</protein>
<accession>A0A125BDL5</accession>
<sequence>MRLRELTPAETAFLTAPAADPDNLQPRLTCKLAATLSARLRLPVQAMAMSVDVPADAPAFPAWQPDVALASLWLVRRLGGQRVMGATPFVPHSLIHTLDAALAECWLDAAAQATLPAALVWQIMAAHTQATLTVRLPHPTTDMTRWARGVIRHG</sequence>
<keyword evidence="2" id="KW-1185">Reference proteome</keyword>